<feature type="region of interest" description="Disordered" evidence="13">
    <location>
        <begin position="1094"/>
        <end position="1113"/>
    </location>
</feature>
<evidence type="ECO:0000259" key="15">
    <source>
        <dbReference type="PROSITE" id="PS50102"/>
    </source>
</evidence>
<evidence type="ECO:0000256" key="3">
    <source>
        <dbReference type="ARBA" id="ARBA00022448"/>
    </source>
</evidence>
<dbReference type="GO" id="GO:0015369">
    <property type="term" value="F:calcium:proton antiporter activity"/>
    <property type="evidence" value="ECO:0007669"/>
    <property type="project" value="InterPro"/>
</dbReference>
<dbReference type="CDD" id="cd00590">
    <property type="entry name" value="RRM_SF"/>
    <property type="match status" value="2"/>
</dbReference>
<keyword evidence="3" id="KW-0813">Transport</keyword>
<evidence type="ECO:0000313" key="17">
    <source>
        <dbReference type="Proteomes" id="UP000327013"/>
    </source>
</evidence>
<dbReference type="InterPro" id="IPR004713">
    <property type="entry name" value="CaH_exchang"/>
</dbReference>
<feature type="transmembrane region" description="Helical" evidence="14">
    <location>
        <begin position="135"/>
        <end position="153"/>
    </location>
</feature>
<keyword evidence="10" id="KW-0406">Ion transport</keyword>
<keyword evidence="8" id="KW-0106">Calcium</keyword>
<keyword evidence="6" id="KW-0109">Calcium transport</keyword>
<dbReference type="Pfam" id="PF07744">
    <property type="entry name" value="SPOC"/>
    <property type="match status" value="1"/>
</dbReference>
<reference evidence="16 17" key="1">
    <citation type="submission" date="2019-06" db="EMBL/GenBank/DDBJ databases">
        <title>A chromosomal-level reference genome of Carpinus fangiana (Coryloideae, Betulaceae).</title>
        <authorList>
            <person name="Yang X."/>
            <person name="Wang Z."/>
            <person name="Zhang L."/>
            <person name="Hao G."/>
            <person name="Liu J."/>
            <person name="Yang Y."/>
        </authorList>
    </citation>
    <scope>NUCLEOTIDE SEQUENCE [LARGE SCALE GENOMIC DNA]</scope>
    <source>
        <strain evidence="16">Cfa_2016G</strain>
        <tissue evidence="16">Leaf</tissue>
    </source>
</reference>
<dbReference type="FunFam" id="3.30.70.330:FF:000744">
    <property type="entry name" value="RNA recognition motif (RRM)-containing protein"/>
    <property type="match status" value="1"/>
</dbReference>
<dbReference type="SMART" id="SM00360">
    <property type="entry name" value="RRM"/>
    <property type="match status" value="2"/>
</dbReference>
<evidence type="ECO:0000256" key="4">
    <source>
        <dbReference type="ARBA" id="ARBA00022449"/>
    </source>
</evidence>
<dbReference type="Gene3D" id="1.20.1420.30">
    <property type="entry name" value="NCX, central ion-binding region"/>
    <property type="match status" value="2"/>
</dbReference>
<dbReference type="InterPro" id="IPR012921">
    <property type="entry name" value="SPOC_C"/>
</dbReference>
<dbReference type="OrthoDB" id="439808at2759"/>
<dbReference type="Proteomes" id="UP000327013">
    <property type="component" value="Chromosome 6"/>
</dbReference>
<evidence type="ECO:0000256" key="1">
    <source>
        <dbReference type="ARBA" id="ARBA00004128"/>
    </source>
</evidence>
<feature type="transmembrane region" description="Helical" evidence="14">
    <location>
        <begin position="12"/>
        <end position="33"/>
    </location>
</feature>
<keyword evidence="7 14" id="KW-0812">Transmembrane</keyword>
<evidence type="ECO:0000313" key="16">
    <source>
        <dbReference type="EMBL" id="KAE8075473.1"/>
    </source>
</evidence>
<dbReference type="Gene3D" id="3.30.70.330">
    <property type="match status" value="2"/>
</dbReference>
<keyword evidence="4" id="KW-0050">Antiport</keyword>
<feature type="transmembrane region" description="Helical" evidence="14">
    <location>
        <begin position="231"/>
        <end position="252"/>
    </location>
</feature>
<feature type="region of interest" description="Disordered" evidence="13">
    <location>
        <begin position="389"/>
        <end position="444"/>
    </location>
</feature>
<dbReference type="EMBL" id="CM017326">
    <property type="protein sequence ID" value="KAE8075473.1"/>
    <property type="molecule type" value="Genomic_DNA"/>
</dbReference>
<dbReference type="FunFam" id="1.20.1420.30:FF:000008">
    <property type="entry name" value="Vacuolar cation/proton exchanger"/>
    <property type="match status" value="1"/>
</dbReference>
<protein>
    <recommendedName>
        <fullName evidence="15">RRM domain-containing protein</fullName>
    </recommendedName>
</protein>
<dbReference type="InterPro" id="IPR004798">
    <property type="entry name" value="CAX-like"/>
</dbReference>
<evidence type="ECO:0000256" key="9">
    <source>
        <dbReference type="ARBA" id="ARBA00022989"/>
    </source>
</evidence>
<keyword evidence="17" id="KW-1185">Reference proteome</keyword>
<feature type="transmembrane region" description="Helical" evidence="14">
    <location>
        <begin position="79"/>
        <end position="98"/>
    </location>
</feature>
<feature type="compositionally biased region" description="Polar residues" evidence="13">
    <location>
        <begin position="523"/>
        <end position="557"/>
    </location>
</feature>
<comment type="subcellular location">
    <subcellularLocation>
        <location evidence="1">Vacuole membrane</location>
        <topology evidence="1">Multi-pass membrane protein</topology>
    </subcellularLocation>
</comment>
<accession>A0A5N6R933</accession>
<dbReference type="NCBIfam" id="TIGR00378">
    <property type="entry name" value="cax"/>
    <property type="match status" value="1"/>
</dbReference>
<name>A0A5N6R933_9ROSI</name>
<proteinExistence type="inferred from homology"/>
<feature type="domain" description="RRM" evidence="15">
    <location>
        <begin position="448"/>
        <end position="522"/>
    </location>
</feature>
<evidence type="ECO:0000256" key="7">
    <source>
        <dbReference type="ARBA" id="ARBA00022692"/>
    </source>
</evidence>
<dbReference type="PROSITE" id="PS51257">
    <property type="entry name" value="PROKAR_LIPOPROTEIN"/>
    <property type="match status" value="1"/>
</dbReference>
<feature type="compositionally biased region" description="Basic and acidic residues" evidence="13">
    <location>
        <begin position="389"/>
        <end position="411"/>
    </location>
</feature>
<keyword evidence="9 14" id="KW-1133">Transmembrane helix</keyword>
<keyword evidence="11 14" id="KW-0472">Membrane</keyword>
<evidence type="ECO:0000256" key="2">
    <source>
        <dbReference type="ARBA" id="ARBA00008248"/>
    </source>
</evidence>
<feature type="compositionally biased region" description="Low complexity" evidence="13">
    <location>
        <begin position="1094"/>
        <end position="1103"/>
    </location>
</feature>
<feature type="transmembrane region" description="Helical" evidence="14">
    <location>
        <begin position="45"/>
        <end position="64"/>
    </location>
</feature>
<dbReference type="InterPro" id="IPR035979">
    <property type="entry name" value="RBD_domain_sf"/>
</dbReference>
<dbReference type="FunFam" id="3.30.70.330:FF:000522">
    <property type="entry name" value="RNA recognition motif (RRM)-containing protein"/>
    <property type="match status" value="1"/>
</dbReference>
<organism evidence="16 17">
    <name type="scientific">Carpinus fangiana</name>
    <dbReference type="NCBI Taxonomy" id="176857"/>
    <lineage>
        <taxon>Eukaryota</taxon>
        <taxon>Viridiplantae</taxon>
        <taxon>Streptophyta</taxon>
        <taxon>Embryophyta</taxon>
        <taxon>Tracheophyta</taxon>
        <taxon>Spermatophyta</taxon>
        <taxon>Magnoliopsida</taxon>
        <taxon>eudicotyledons</taxon>
        <taxon>Gunneridae</taxon>
        <taxon>Pentapetalae</taxon>
        <taxon>rosids</taxon>
        <taxon>fabids</taxon>
        <taxon>Fagales</taxon>
        <taxon>Betulaceae</taxon>
        <taxon>Carpinus</taxon>
    </lineage>
</organism>
<keyword evidence="12" id="KW-0694">RNA-binding</keyword>
<dbReference type="AlphaFoldDB" id="A0A5N6R933"/>
<dbReference type="GO" id="GO:0009705">
    <property type="term" value="C:plant-type vacuole membrane"/>
    <property type="evidence" value="ECO:0007669"/>
    <property type="project" value="UniProtKB-ARBA"/>
</dbReference>
<dbReference type="GO" id="GO:0006874">
    <property type="term" value="P:intracellular calcium ion homeostasis"/>
    <property type="evidence" value="ECO:0007669"/>
    <property type="project" value="TreeGrafter"/>
</dbReference>
<evidence type="ECO:0000256" key="10">
    <source>
        <dbReference type="ARBA" id="ARBA00023065"/>
    </source>
</evidence>
<feature type="transmembrane region" description="Helical" evidence="14">
    <location>
        <begin position="202"/>
        <end position="225"/>
    </location>
</feature>
<dbReference type="InterPro" id="IPR004837">
    <property type="entry name" value="NaCa_Exmemb"/>
</dbReference>
<sequence length="1222" mass="135221">MIRVVQQSLLGSILSNMLLVLGCAFFGGGLVFFEREQVFNKGAVAVDSGLLLMAVMGLLFPAVLHSTHTELHFGTSELALSRFSSCIMLVAYASYLVFQLRRQKNVYVPVSEGETQIEGSSDDEEAPEISKWESIIWLSILTAWISVLSEYLVDAIEGASVSLKIPVAFISVILLPIVGNAAEHAGAVMFAVKDKLDISLGVAIGSSTQIAMFGIPFCVVVGWIMGRPMDLNFQLFETATLFITVLVVAFMLQEGTANYLKGLMLILCYLIVAASFFVHIDPTSLGGRDRLRRDYHPLRFEDKSSTRNTNNNNNPPSRHLWVGNLPHGILEQDLTHHFLQFGELESVAFQPGRSYAFINFRREDDAINAMSALQGFPVAGNPLRIEFTKADKSSASSRDEDYSQRQDEQRSVLRGSPFSQREFRTRHASPDSFYPDKSNVSDKNVEPSSVLWIGFPALLKVDEMILRKAFSPFGEIEKITAFPGRSYAFVRFRSVMSACRAKETLQGKLFGNPRVHICFAKSETGSSNSGRNSMNAPPSPPSKSNVRPGSSGNFRQDRNFGSLTADLSISSPHFFPDLDAGDTDAYSFNRKRSSWTDGTNTFEQRRFGEVGSDLGLLEDIYEHCNSPTREKHGQLCDYSQTFSRTSPSYEDPWDLPEDAHFFHGAKKLKTGPFLPEKDLPEHPFSDFEQETQITKVFSDFSQPEAFDKNFEAVPFRYKQTPDHRPNVALPHADRSDHWGESYDSFKVGSGSLPSNPIEKKRFTPESDQSSLNEWKWEGTIAKGGNPVCRARCFPVGKVLDIMLPEFLDCTARTGLDMLSKHYYQAANAWVVFFVPESDADIGFYNEFMHYLGEKQRAAVAKLDEKTTLFLVPPSEFSEKVLKVPGKLSISGVVLRLEHSGSNFGSLHHQNEKKITNLLPIKEDTSFTKPSTPLLPIHPSTSFQDLGKSGVPNMSFSGNVVTSAPPGSSSGSAYAVSGLSDSYNENRHEYQLRQGNPMLRQNFSSHHLQNSMSGSTSVPSQPSNSAAVSVVQEHHSILRNTVQDMSTSHYKGGISGISLSGNRRSSLQGTQTSASLSLPMTALQPDQIAQLASSLLGQQRQSGSTPHISVGDEFRQINTMNESENSLRTSQKYVLHNNSVRSELSASQFSQVQQLQQLQQQSSNVPAVPHMVHRELQTGAQGNQLLQNNSAQEDAEADPQKRLQATLQLAAALLQQIQQGKGS</sequence>
<feature type="region of interest" description="Disordered" evidence="13">
    <location>
        <begin position="522"/>
        <end position="557"/>
    </location>
</feature>
<dbReference type="GO" id="GO:0003723">
    <property type="term" value="F:RNA binding"/>
    <property type="evidence" value="ECO:0007669"/>
    <property type="project" value="UniProtKB-UniRule"/>
</dbReference>
<evidence type="ECO:0000256" key="6">
    <source>
        <dbReference type="ARBA" id="ARBA00022568"/>
    </source>
</evidence>
<feature type="region of interest" description="Disordered" evidence="13">
    <location>
        <begin position="1006"/>
        <end position="1025"/>
    </location>
</feature>
<evidence type="ECO:0000256" key="13">
    <source>
        <dbReference type="SAM" id="MobiDB-lite"/>
    </source>
</evidence>
<dbReference type="SUPFAM" id="SSF54928">
    <property type="entry name" value="RNA-binding domain, RBD"/>
    <property type="match status" value="2"/>
</dbReference>
<dbReference type="PROSITE" id="PS50102">
    <property type="entry name" value="RRM"/>
    <property type="match status" value="2"/>
</dbReference>
<evidence type="ECO:0000256" key="5">
    <source>
        <dbReference type="ARBA" id="ARBA00022554"/>
    </source>
</evidence>
<dbReference type="CDD" id="cd21546">
    <property type="entry name" value="SPOC_FPA-like"/>
    <property type="match status" value="1"/>
</dbReference>
<feature type="transmembrane region" description="Helical" evidence="14">
    <location>
        <begin position="165"/>
        <end position="190"/>
    </location>
</feature>
<dbReference type="InterPro" id="IPR012677">
    <property type="entry name" value="Nucleotide-bd_a/b_plait_sf"/>
</dbReference>
<dbReference type="PANTHER" id="PTHR31503:SF49">
    <property type="entry name" value="VACUOLAR CATION_PROTON EXCHANGER"/>
    <property type="match status" value="1"/>
</dbReference>
<evidence type="ECO:0000256" key="11">
    <source>
        <dbReference type="ARBA" id="ARBA00023136"/>
    </source>
</evidence>
<dbReference type="InterPro" id="IPR000504">
    <property type="entry name" value="RRM_dom"/>
</dbReference>
<evidence type="ECO:0000256" key="8">
    <source>
        <dbReference type="ARBA" id="ARBA00022837"/>
    </source>
</evidence>
<feature type="domain" description="RRM" evidence="15">
    <location>
        <begin position="318"/>
        <end position="390"/>
    </location>
</feature>
<evidence type="ECO:0000256" key="12">
    <source>
        <dbReference type="PROSITE-ProRule" id="PRU00176"/>
    </source>
</evidence>
<feature type="transmembrane region" description="Helical" evidence="14">
    <location>
        <begin position="259"/>
        <end position="280"/>
    </location>
</feature>
<dbReference type="PANTHER" id="PTHR31503">
    <property type="entry name" value="VACUOLAR CALCIUM ION TRANSPORTER"/>
    <property type="match status" value="1"/>
</dbReference>
<dbReference type="Pfam" id="PF00076">
    <property type="entry name" value="RRM_1"/>
    <property type="match status" value="2"/>
</dbReference>
<dbReference type="InterPro" id="IPR044880">
    <property type="entry name" value="NCX_ion-bd_dom_sf"/>
</dbReference>
<comment type="similarity">
    <text evidence="2">Belongs to the Ca(2+):cation antiporter (CaCA) (TC 2.A.19) family. Cation/proton exchanger (CAX) subfamily.</text>
</comment>
<gene>
    <name evidence="16" type="ORF">FH972_014189</name>
</gene>
<keyword evidence="5" id="KW-0926">Vacuole</keyword>
<dbReference type="Pfam" id="PF01699">
    <property type="entry name" value="Na_Ca_ex"/>
    <property type="match status" value="2"/>
</dbReference>
<evidence type="ECO:0000256" key="14">
    <source>
        <dbReference type="SAM" id="Phobius"/>
    </source>
</evidence>